<sequence>MKFYRKGLVSILAIAMLILAACSNNGSGTAPSSPNQGSSSSNNTNEEYVIKVISDSSKTIKRSDETEIGKVIKEKFNIVFEYVYYTGNYIDKLNLMLAAGDYPEIVWMQGNDSLDKYISSGALLPLDDYLPNAPEFSKRYKEQIPLWRLVASDEKLYKWEAGVPTSFENNVEVLDVGVRIDALEKQGWPNLLSTDDYIKFFKQSLKDFPTTNGQKTIGMVVPFAEPWGMQGIGGIMYEKGGRTAGGAGNLGVIWNAVDKKFVDYMMDEYVKENLQFFNRLYIEGILDKESFTDTMTQINEKLASGRALSHWYFFGGQNQSVIQAGHPELQMINMPIRSMTQMQRNEKRQIRVEDTRSHEMFGITKKAKHPDRIFQLLEWASSDEGQILLQSGIEGKHYTIENGKRVPTEEFVQVIKNPESSSKVGFSLFRFLGNVGTNAPDGGPYSMQSAPDMQDKLTLTDEQKNAFTKLGWKNSKEYFLETGEPAYTGIVASISLDSTSELGSLQQKMVEFRVKNMAKLIIEPKNDAEFEDMYNTVISEYKKMNPERAVDKYNDLYKEKQAQLDKLK</sequence>
<dbReference type="PANTHER" id="PTHR43649:SF33">
    <property type="entry name" value="POLYGALACTURONAN_RHAMNOGALACTURONAN-BINDING PROTEIN YTCQ"/>
    <property type="match status" value="1"/>
</dbReference>
<dbReference type="InterPro" id="IPR050490">
    <property type="entry name" value="Bact_solute-bd_prot1"/>
</dbReference>
<comment type="caution">
    <text evidence="7">The sequence shown here is derived from an EMBL/GenBank/DDBJ whole genome shotgun (WGS) entry which is preliminary data.</text>
</comment>
<keyword evidence="3" id="KW-0472">Membrane</keyword>
<keyword evidence="8" id="KW-1185">Reference proteome</keyword>
<gene>
    <name evidence="7" type="ORF">GCM10010911_08410</name>
</gene>
<evidence type="ECO:0000313" key="8">
    <source>
        <dbReference type="Proteomes" id="UP000612456"/>
    </source>
</evidence>
<evidence type="ECO:0000256" key="6">
    <source>
        <dbReference type="SAM" id="SignalP"/>
    </source>
</evidence>
<evidence type="ECO:0000256" key="4">
    <source>
        <dbReference type="ARBA" id="ARBA00023139"/>
    </source>
</evidence>
<dbReference type="PROSITE" id="PS51257">
    <property type="entry name" value="PROKAR_LIPOPROTEIN"/>
    <property type="match status" value="1"/>
</dbReference>
<evidence type="ECO:0000313" key="7">
    <source>
        <dbReference type="EMBL" id="GGD53173.1"/>
    </source>
</evidence>
<dbReference type="Pfam" id="PF13416">
    <property type="entry name" value="SBP_bac_8"/>
    <property type="match status" value="1"/>
</dbReference>
<evidence type="ECO:0000256" key="5">
    <source>
        <dbReference type="ARBA" id="ARBA00023288"/>
    </source>
</evidence>
<keyword evidence="1" id="KW-1003">Cell membrane</keyword>
<evidence type="ECO:0000256" key="2">
    <source>
        <dbReference type="ARBA" id="ARBA00022729"/>
    </source>
</evidence>
<feature type="signal peptide" evidence="6">
    <location>
        <begin position="1"/>
        <end position="20"/>
    </location>
</feature>
<accession>A0A916YMS4</accession>
<proteinExistence type="predicted"/>
<name>A0A916YMS4_9BACL</name>
<protein>
    <submittedName>
        <fullName evidence="7">ABC transporter substrate-binding protein</fullName>
    </submittedName>
</protein>
<reference evidence="7" key="2">
    <citation type="submission" date="2020-09" db="EMBL/GenBank/DDBJ databases">
        <authorList>
            <person name="Sun Q."/>
            <person name="Zhou Y."/>
        </authorList>
    </citation>
    <scope>NUCLEOTIDE SEQUENCE</scope>
    <source>
        <strain evidence="7">CGMCC 1.15178</strain>
    </source>
</reference>
<dbReference type="Proteomes" id="UP000612456">
    <property type="component" value="Unassembled WGS sequence"/>
</dbReference>
<dbReference type="AlphaFoldDB" id="A0A916YMS4"/>
<reference evidence="7" key="1">
    <citation type="journal article" date="2014" name="Int. J. Syst. Evol. Microbiol.">
        <title>Complete genome sequence of Corynebacterium casei LMG S-19264T (=DSM 44701T), isolated from a smear-ripened cheese.</title>
        <authorList>
            <consortium name="US DOE Joint Genome Institute (JGI-PGF)"/>
            <person name="Walter F."/>
            <person name="Albersmeier A."/>
            <person name="Kalinowski J."/>
            <person name="Ruckert C."/>
        </authorList>
    </citation>
    <scope>NUCLEOTIDE SEQUENCE</scope>
    <source>
        <strain evidence="7">CGMCC 1.15178</strain>
    </source>
</reference>
<evidence type="ECO:0000256" key="3">
    <source>
        <dbReference type="ARBA" id="ARBA00023136"/>
    </source>
</evidence>
<dbReference type="Gene3D" id="3.40.190.10">
    <property type="entry name" value="Periplasmic binding protein-like II"/>
    <property type="match status" value="2"/>
</dbReference>
<organism evidence="7 8">
    <name type="scientific">Paenibacillus nasutitermitis</name>
    <dbReference type="NCBI Taxonomy" id="1652958"/>
    <lineage>
        <taxon>Bacteria</taxon>
        <taxon>Bacillati</taxon>
        <taxon>Bacillota</taxon>
        <taxon>Bacilli</taxon>
        <taxon>Bacillales</taxon>
        <taxon>Paenibacillaceae</taxon>
        <taxon>Paenibacillus</taxon>
    </lineage>
</organism>
<feature type="chain" id="PRO_5039731444" evidence="6">
    <location>
        <begin position="21"/>
        <end position="568"/>
    </location>
</feature>
<keyword evidence="2 6" id="KW-0732">Signal</keyword>
<evidence type="ECO:0000256" key="1">
    <source>
        <dbReference type="ARBA" id="ARBA00022475"/>
    </source>
</evidence>
<dbReference type="RefSeq" id="WP_188989384.1">
    <property type="nucleotide sequence ID" value="NZ_BMHP01000001.1"/>
</dbReference>
<dbReference type="InterPro" id="IPR006059">
    <property type="entry name" value="SBP"/>
</dbReference>
<keyword evidence="4" id="KW-0564">Palmitate</keyword>
<keyword evidence="5" id="KW-0449">Lipoprotein</keyword>
<dbReference type="PANTHER" id="PTHR43649">
    <property type="entry name" value="ARABINOSE-BINDING PROTEIN-RELATED"/>
    <property type="match status" value="1"/>
</dbReference>
<dbReference type="EMBL" id="BMHP01000001">
    <property type="protein sequence ID" value="GGD53173.1"/>
    <property type="molecule type" value="Genomic_DNA"/>
</dbReference>
<dbReference type="SUPFAM" id="SSF53850">
    <property type="entry name" value="Periplasmic binding protein-like II"/>
    <property type="match status" value="1"/>
</dbReference>